<comment type="caution">
    <text evidence="8">The sequence shown here is derived from an EMBL/GenBank/DDBJ whole genome shotgun (WGS) entry which is preliminary data.</text>
</comment>
<keyword evidence="2" id="KW-1003">Cell membrane</keyword>
<evidence type="ECO:0000256" key="5">
    <source>
        <dbReference type="ARBA" id="ARBA00023136"/>
    </source>
</evidence>
<evidence type="ECO:0000256" key="4">
    <source>
        <dbReference type="ARBA" id="ARBA00022989"/>
    </source>
</evidence>
<feature type="transmembrane region" description="Helical" evidence="6">
    <location>
        <begin position="203"/>
        <end position="223"/>
    </location>
</feature>
<evidence type="ECO:0000256" key="6">
    <source>
        <dbReference type="SAM" id="Phobius"/>
    </source>
</evidence>
<keyword evidence="3 6" id="KW-0812">Transmembrane</keyword>
<dbReference type="EMBL" id="JAUSQM010000001">
    <property type="protein sequence ID" value="MDP9822088.1"/>
    <property type="molecule type" value="Genomic_DNA"/>
</dbReference>
<accession>A0ABT9NNV0</accession>
<feature type="transmembrane region" description="Helical" evidence="6">
    <location>
        <begin position="100"/>
        <end position="118"/>
    </location>
</feature>
<feature type="transmembrane region" description="Helical" evidence="6">
    <location>
        <begin position="12"/>
        <end position="33"/>
    </location>
</feature>
<feature type="transmembrane region" description="Helical" evidence="6">
    <location>
        <begin position="45"/>
        <end position="65"/>
    </location>
</feature>
<proteinExistence type="predicted"/>
<evidence type="ECO:0000313" key="8">
    <source>
        <dbReference type="EMBL" id="MDP9822088.1"/>
    </source>
</evidence>
<dbReference type="Proteomes" id="UP001240447">
    <property type="component" value="Unassembled WGS sequence"/>
</dbReference>
<keyword evidence="4 6" id="KW-1133">Transmembrane helix</keyword>
<dbReference type="RefSeq" id="WP_306825042.1">
    <property type="nucleotide sequence ID" value="NZ_JAUSQM010000001.1"/>
</dbReference>
<evidence type="ECO:0000256" key="1">
    <source>
        <dbReference type="ARBA" id="ARBA00004651"/>
    </source>
</evidence>
<feature type="transmembrane region" description="Helical" evidence="6">
    <location>
        <begin position="251"/>
        <end position="273"/>
    </location>
</feature>
<protein>
    <submittedName>
        <fullName evidence="8">Copper export protein</fullName>
    </submittedName>
</protein>
<feature type="transmembrane region" description="Helical" evidence="6">
    <location>
        <begin position="71"/>
        <end position="88"/>
    </location>
</feature>
<dbReference type="PANTHER" id="PTHR34820:SF4">
    <property type="entry name" value="INNER MEMBRANE PROTEIN YEBZ"/>
    <property type="match status" value="1"/>
</dbReference>
<reference evidence="8 9" key="1">
    <citation type="submission" date="2023-07" db="EMBL/GenBank/DDBJ databases">
        <title>Sequencing the genomes of 1000 actinobacteria strains.</title>
        <authorList>
            <person name="Klenk H.-P."/>
        </authorList>
    </citation>
    <scope>NUCLEOTIDE SEQUENCE [LARGE SCALE GENOMIC DNA]</scope>
    <source>
        <strain evidence="8 9">GD13</strain>
    </source>
</reference>
<keyword evidence="5 6" id="KW-0472">Membrane</keyword>
<name>A0ABT9NNV0_9ACTN</name>
<evidence type="ECO:0000313" key="9">
    <source>
        <dbReference type="Proteomes" id="UP001240447"/>
    </source>
</evidence>
<dbReference type="Pfam" id="PF05425">
    <property type="entry name" value="CopD"/>
    <property type="match status" value="1"/>
</dbReference>
<feature type="domain" description="Copper resistance protein D" evidence="7">
    <location>
        <begin position="164"/>
        <end position="269"/>
    </location>
</feature>
<feature type="transmembrane region" description="Helical" evidence="6">
    <location>
        <begin position="169"/>
        <end position="191"/>
    </location>
</feature>
<dbReference type="InterPro" id="IPR032694">
    <property type="entry name" value="CopC/D"/>
</dbReference>
<keyword evidence="9" id="KW-1185">Reference proteome</keyword>
<feature type="transmembrane region" description="Helical" evidence="6">
    <location>
        <begin position="138"/>
        <end position="157"/>
    </location>
</feature>
<evidence type="ECO:0000256" key="2">
    <source>
        <dbReference type="ARBA" id="ARBA00022475"/>
    </source>
</evidence>
<sequence length="275" mass="27470">MQLGLGAAQAVQYAGLLVACGLAAFVVTALPLERATEAARQRCRRLVLAAAAAGLLGAVGVGVLAPSGSGLHLTAAWVGAGLALTAILARPASRSWHPRLVVGAALATLLGPVLSGHSRSHEPLAPVLLADAVHLGAAALWTGGLAGLAVVLPALLPRARLAAGVLARFSTVAGAALLAVALTGALLTWRYLGDWTALVATAYGRVLLAKVALVGVVAVVAAWNRRVLLPRVEGAAGHRDRLAAGALLRRAVALEATGLVGAAVLAGFLVGLAPR</sequence>
<organism evidence="8 9">
    <name type="scientific">Nocardioides massiliensis</name>
    <dbReference type="NCBI Taxonomy" id="1325935"/>
    <lineage>
        <taxon>Bacteria</taxon>
        <taxon>Bacillati</taxon>
        <taxon>Actinomycetota</taxon>
        <taxon>Actinomycetes</taxon>
        <taxon>Propionibacteriales</taxon>
        <taxon>Nocardioidaceae</taxon>
        <taxon>Nocardioides</taxon>
    </lineage>
</organism>
<evidence type="ECO:0000259" key="7">
    <source>
        <dbReference type="Pfam" id="PF05425"/>
    </source>
</evidence>
<comment type="subcellular location">
    <subcellularLocation>
        <location evidence="1">Cell membrane</location>
        <topology evidence="1">Multi-pass membrane protein</topology>
    </subcellularLocation>
</comment>
<evidence type="ECO:0000256" key="3">
    <source>
        <dbReference type="ARBA" id="ARBA00022692"/>
    </source>
</evidence>
<dbReference type="PANTHER" id="PTHR34820">
    <property type="entry name" value="INNER MEMBRANE PROTEIN YEBZ"/>
    <property type="match status" value="1"/>
</dbReference>
<dbReference type="InterPro" id="IPR008457">
    <property type="entry name" value="Cu-R_CopD_dom"/>
</dbReference>
<gene>
    <name evidence="8" type="ORF">J2S59_001897</name>
</gene>